<comment type="caution">
    <text evidence="6">The sequence shown here is derived from an EMBL/GenBank/DDBJ whole genome shotgun (WGS) entry which is preliminary data.</text>
</comment>
<dbReference type="InterPro" id="IPR000277">
    <property type="entry name" value="Cys/Met-Metab_PyrdxlP-dep_enz"/>
</dbReference>
<dbReference type="AlphaFoldDB" id="A0A0A2ZTU4"/>
<dbReference type="InterPro" id="IPR015421">
    <property type="entry name" value="PyrdxlP-dep_Trfase_major"/>
</dbReference>
<dbReference type="EMBL" id="JTJO01000025">
    <property type="protein sequence ID" value="OBW99157.1"/>
    <property type="molecule type" value="Genomic_DNA"/>
</dbReference>
<keyword evidence="3 6" id="KW-0808">Transferase</keyword>
<dbReference type="RefSeq" id="WP_039086994.1">
    <property type="nucleotide sequence ID" value="NZ_JPJO01000005.1"/>
</dbReference>
<dbReference type="GO" id="GO:0071269">
    <property type="term" value="P:L-homocysteine biosynthetic process"/>
    <property type="evidence" value="ECO:0007669"/>
    <property type="project" value="TreeGrafter"/>
</dbReference>
<dbReference type="Gene3D" id="3.40.640.10">
    <property type="entry name" value="Type I PLP-dependent aspartate aminotransferase-like (Major domain)"/>
    <property type="match status" value="1"/>
</dbReference>
<organism evidence="6 7">
    <name type="scientific">Gallibacterium anatis</name>
    <dbReference type="NCBI Taxonomy" id="750"/>
    <lineage>
        <taxon>Bacteria</taxon>
        <taxon>Pseudomonadati</taxon>
        <taxon>Pseudomonadota</taxon>
        <taxon>Gammaproteobacteria</taxon>
        <taxon>Pasteurellales</taxon>
        <taxon>Pasteurellaceae</taxon>
        <taxon>Gallibacterium</taxon>
    </lineage>
</organism>
<dbReference type="Proteomes" id="UP000092643">
    <property type="component" value="Unassembled WGS sequence"/>
</dbReference>
<comment type="similarity">
    <text evidence="2 5">Belongs to the trans-sulfuration enzymes family.</text>
</comment>
<dbReference type="FunFam" id="3.40.640.10:FF:000035">
    <property type="entry name" value="O-succinylhomoserine sulfhydrylase"/>
    <property type="match status" value="1"/>
</dbReference>
<dbReference type="GO" id="GO:0019346">
    <property type="term" value="P:transsulfuration"/>
    <property type="evidence" value="ECO:0007669"/>
    <property type="project" value="InterPro"/>
</dbReference>
<dbReference type="Pfam" id="PF01053">
    <property type="entry name" value="Cys_Met_Meta_PP"/>
    <property type="match status" value="1"/>
</dbReference>
<reference evidence="6 7" key="1">
    <citation type="submission" date="2014-11" db="EMBL/GenBank/DDBJ databases">
        <title>Pan-genome of Gallibacterium spp.</title>
        <authorList>
            <person name="Kudirkiene E."/>
            <person name="Bojesen A.M."/>
        </authorList>
    </citation>
    <scope>NUCLEOTIDE SEQUENCE [LARGE SCALE GENOMIC DNA]</scope>
    <source>
        <strain evidence="6 7">F 279</strain>
    </source>
</reference>
<dbReference type="GO" id="GO:0005737">
    <property type="term" value="C:cytoplasm"/>
    <property type="evidence" value="ECO:0007669"/>
    <property type="project" value="TreeGrafter"/>
</dbReference>
<evidence type="ECO:0000256" key="1">
    <source>
        <dbReference type="ARBA" id="ARBA00001933"/>
    </source>
</evidence>
<comment type="cofactor">
    <cofactor evidence="1 5">
        <name>pyridoxal 5'-phosphate</name>
        <dbReference type="ChEBI" id="CHEBI:597326"/>
    </cofactor>
</comment>
<dbReference type="GO" id="GO:0006535">
    <property type="term" value="P:cysteine biosynthetic process from serine"/>
    <property type="evidence" value="ECO:0007669"/>
    <property type="project" value="TreeGrafter"/>
</dbReference>
<evidence type="ECO:0000313" key="6">
    <source>
        <dbReference type="EMBL" id="OBW99157.1"/>
    </source>
</evidence>
<evidence type="ECO:0000256" key="5">
    <source>
        <dbReference type="RuleBase" id="RU362118"/>
    </source>
</evidence>
<proteinExistence type="inferred from homology"/>
<sequence length="422" mass="46186">MQFETQCLHAGYQPKSGEPRVQPIVQSTTFTYDSAEDIGDLFDLKKAGFFYTRLANPTTNAAEEKLTALEGGVGALCTSSGQAATFYALLNILEAGDHFISSTSIYGGTYNLFAHTFKKMGISVTFVDQTQPLSELEKAIQPNTKAIFGETIANPELRILDIEKFAQLAQKAQVPLIIDNTFATPYFCRPFEFGANIVVHSTTKYLDGHAVAMGGVIIDGGNFNWNNGKFPAFTQPDDSYHGLIYTETFGAAAYIVKARVQLMRDLGATPAPQNSFLLNLGMETLPLRMQAHYNNALQVAQYLEKQPLVNSVNYPALASSPDYALKQKYVPNGLCGVISFELKGGREAAAKWLNALKLVSREVHVADIRTCALHPATSTHRQLSEEELEKINISSGLIRISVGIENIQDILADIEQAFNAIA</sequence>
<dbReference type="GO" id="GO:0030170">
    <property type="term" value="F:pyridoxal phosphate binding"/>
    <property type="evidence" value="ECO:0007669"/>
    <property type="project" value="InterPro"/>
</dbReference>
<dbReference type="Gene3D" id="3.90.1150.10">
    <property type="entry name" value="Aspartate Aminotransferase, domain 1"/>
    <property type="match status" value="1"/>
</dbReference>
<dbReference type="GO" id="GO:0004124">
    <property type="term" value="F:cysteine synthase activity"/>
    <property type="evidence" value="ECO:0007669"/>
    <property type="project" value="TreeGrafter"/>
</dbReference>
<dbReference type="PATRIC" id="fig|750.22.peg.1050"/>
<accession>A0A0A2ZTU4</accession>
<name>A0A0A2ZTU4_9PAST</name>
<evidence type="ECO:0000313" key="7">
    <source>
        <dbReference type="Proteomes" id="UP000092643"/>
    </source>
</evidence>
<keyword evidence="4 5" id="KW-0663">Pyridoxal phosphate</keyword>
<dbReference type="OrthoDB" id="9805807at2"/>
<dbReference type="GO" id="GO:0003961">
    <property type="term" value="F:O-acetylhomoserine aminocarboxypropyltransferase activity"/>
    <property type="evidence" value="ECO:0007669"/>
    <property type="project" value="UniProtKB-EC"/>
</dbReference>
<gene>
    <name evidence="6" type="ORF">QV03_05145</name>
</gene>
<dbReference type="PANTHER" id="PTHR43797">
    <property type="entry name" value="HOMOCYSTEINE/CYSTEINE SYNTHASE"/>
    <property type="match status" value="1"/>
</dbReference>
<dbReference type="InterPro" id="IPR015422">
    <property type="entry name" value="PyrdxlP-dep_Trfase_small"/>
</dbReference>
<protein>
    <submittedName>
        <fullName evidence="6">O-acetylhomoserine aminocarboxypropyltransferase</fullName>
        <ecNumber evidence="6">2.5.1.49</ecNumber>
    </submittedName>
</protein>
<dbReference type="SUPFAM" id="SSF53383">
    <property type="entry name" value="PLP-dependent transferases"/>
    <property type="match status" value="1"/>
</dbReference>
<dbReference type="InterPro" id="IPR006235">
    <property type="entry name" value="OAc-hSer/O-AcSer_sulfhydrylase"/>
</dbReference>
<dbReference type="CDD" id="cd00614">
    <property type="entry name" value="CGS_like"/>
    <property type="match status" value="1"/>
</dbReference>
<evidence type="ECO:0000256" key="4">
    <source>
        <dbReference type="ARBA" id="ARBA00022898"/>
    </source>
</evidence>
<dbReference type="NCBIfam" id="TIGR01326">
    <property type="entry name" value="OAH_OAS_sulfhy"/>
    <property type="match status" value="1"/>
</dbReference>
<dbReference type="PANTHER" id="PTHR43797:SF3">
    <property type="entry name" value="O-ACETYLHOMOSERINE SULFHYDRYLASE"/>
    <property type="match status" value="1"/>
</dbReference>
<dbReference type="PIRSF" id="PIRSF001434">
    <property type="entry name" value="CGS"/>
    <property type="match status" value="1"/>
</dbReference>
<evidence type="ECO:0000256" key="3">
    <source>
        <dbReference type="ARBA" id="ARBA00022679"/>
    </source>
</evidence>
<evidence type="ECO:0000256" key="2">
    <source>
        <dbReference type="ARBA" id="ARBA00009077"/>
    </source>
</evidence>
<dbReference type="InterPro" id="IPR015424">
    <property type="entry name" value="PyrdxlP-dep_Trfase"/>
</dbReference>
<dbReference type="EC" id="2.5.1.49" evidence="6"/>